<sequence>MKNILFVSCTKFIGGGEIFLLGIEKALRSTAHLHFYVASPHLYNKLSTTRKSLFKSENLLKNSVEINRYVSANSVDLVVLNGNRAIYLAPFMKAHAVAYKHTGSFSVNGILKKLIYYLCINLSYSFCKKIVYVSKAISKDDVLWKAKRCIIYNGIDISRYDGSRRSDSIVTITFIGRLVKDKGILEAVKVVESVSKVKDIRFRIVGDGPLLEDLQNYVVSNESDFISIEGYIENPEQVLQSTDIFFLPTYYESFGLSVCEAMAMKIPVITSNVGGLPEIIRHGFNGFLFPPADLESFRDTIIQLIDDPNLAKMVGDNARDTIRERFSNKETGRALAQLITTLT</sequence>
<keyword evidence="2" id="KW-0808">Transferase</keyword>
<dbReference type="CDD" id="cd03801">
    <property type="entry name" value="GT4_PimA-like"/>
    <property type="match status" value="1"/>
</dbReference>
<dbReference type="OrthoDB" id="9787111at2"/>
<dbReference type="Gene3D" id="3.40.50.2000">
    <property type="entry name" value="Glycogen Phosphorylase B"/>
    <property type="match status" value="2"/>
</dbReference>
<feature type="domain" description="Glycosyl transferase family 1" evidence="1">
    <location>
        <begin position="171"/>
        <end position="320"/>
    </location>
</feature>
<gene>
    <name evidence="2" type="ORF">B0I27_103134</name>
</gene>
<dbReference type="EMBL" id="PVTH01000003">
    <property type="protein sequence ID" value="PRY53664.1"/>
    <property type="molecule type" value="Genomic_DNA"/>
</dbReference>
<reference evidence="2 3" key="1">
    <citation type="submission" date="2018-03" db="EMBL/GenBank/DDBJ databases">
        <title>Genomic Encyclopedia of Type Strains, Phase III (KMG-III): the genomes of soil and plant-associated and newly described type strains.</title>
        <authorList>
            <person name="Whitman W."/>
        </authorList>
    </citation>
    <scope>NUCLEOTIDE SEQUENCE [LARGE SCALE GENOMIC DNA]</scope>
    <source>
        <strain evidence="2 3">CGMCC 1.9313</strain>
    </source>
</reference>
<dbReference type="SUPFAM" id="SSF53756">
    <property type="entry name" value="UDP-Glycosyltransferase/glycogen phosphorylase"/>
    <property type="match status" value="1"/>
</dbReference>
<comment type="caution">
    <text evidence="2">The sequence shown here is derived from an EMBL/GenBank/DDBJ whole genome shotgun (WGS) entry which is preliminary data.</text>
</comment>
<dbReference type="RefSeq" id="WP_106292265.1">
    <property type="nucleotide sequence ID" value="NZ_PVTH01000003.1"/>
</dbReference>
<evidence type="ECO:0000313" key="2">
    <source>
        <dbReference type="EMBL" id="PRY53664.1"/>
    </source>
</evidence>
<accession>A0A2T0U6X6</accession>
<organism evidence="2 3">
    <name type="scientific">Arcticibacter pallidicorallinus</name>
    <dbReference type="NCBI Taxonomy" id="1259464"/>
    <lineage>
        <taxon>Bacteria</taxon>
        <taxon>Pseudomonadati</taxon>
        <taxon>Bacteroidota</taxon>
        <taxon>Sphingobacteriia</taxon>
        <taxon>Sphingobacteriales</taxon>
        <taxon>Sphingobacteriaceae</taxon>
        <taxon>Arcticibacter</taxon>
    </lineage>
</organism>
<evidence type="ECO:0000313" key="3">
    <source>
        <dbReference type="Proteomes" id="UP000238034"/>
    </source>
</evidence>
<dbReference type="InterPro" id="IPR001296">
    <property type="entry name" value="Glyco_trans_1"/>
</dbReference>
<dbReference type="PANTHER" id="PTHR12526:SF630">
    <property type="entry name" value="GLYCOSYLTRANSFERASE"/>
    <property type="match status" value="1"/>
</dbReference>
<dbReference type="Proteomes" id="UP000238034">
    <property type="component" value="Unassembled WGS sequence"/>
</dbReference>
<protein>
    <submittedName>
        <fullName evidence="2">Glycosyltransferase involved in cell wall biosynthesis</fullName>
    </submittedName>
</protein>
<dbReference type="PANTHER" id="PTHR12526">
    <property type="entry name" value="GLYCOSYLTRANSFERASE"/>
    <property type="match status" value="1"/>
</dbReference>
<evidence type="ECO:0000259" key="1">
    <source>
        <dbReference type="Pfam" id="PF00534"/>
    </source>
</evidence>
<keyword evidence="3" id="KW-1185">Reference proteome</keyword>
<dbReference type="AlphaFoldDB" id="A0A2T0U6X6"/>
<dbReference type="Pfam" id="PF00534">
    <property type="entry name" value="Glycos_transf_1"/>
    <property type="match status" value="1"/>
</dbReference>
<name>A0A2T0U6X6_9SPHI</name>
<proteinExistence type="predicted"/>
<dbReference type="GO" id="GO:0016757">
    <property type="term" value="F:glycosyltransferase activity"/>
    <property type="evidence" value="ECO:0007669"/>
    <property type="project" value="InterPro"/>
</dbReference>